<comment type="caution">
    <text evidence="3">The sequence shown here is derived from an EMBL/GenBank/DDBJ whole genome shotgun (WGS) entry which is preliminary data.</text>
</comment>
<proteinExistence type="predicted"/>
<feature type="region of interest" description="Disordered" evidence="1">
    <location>
        <begin position="85"/>
        <end position="114"/>
    </location>
</feature>
<protein>
    <submittedName>
        <fullName evidence="3">Uncharacterized protein</fullName>
    </submittedName>
</protein>
<dbReference type="Proteomes" id="UP001215598">
    <property type="component" value="Unassembled WGS sequence"/>
</dbReference>
<feature type="transmembrane region" description="Helical" evidence="2">
    <location>
        <begin position="211"/>
        <end position="233"/>
    </location>
</feature>
<gene>
    <name evidence="3" type="ORF">B0H16DRAFT_1474831</name>
</gene>
<feature type="region of interest" description="Disordered" evidence="1">
    <location>
        <begin position="348"/>
        <end position="372"/>
    </location>
</feature>
<evidence type="ECO:0000313" key="4">
    <source>
        <dbReference type="Proteomes" id="UP001215598"/>
    </source>
</evidence>
<organism evidence="3 4">
    <name type="scientific">Mycena metata</name>
    <dbReference type="NCBI Taxonomy" id="1033252"/>
    <lineage>
        <taxon>Eukaryota</taxon>
        <taxon>Fungi</taxon>
        <taxon>Dikarya</taxon>
        <taxon>Basidiomycota</taxon>
        <taxon>Agaricomycotina</taxon>
        <taxon>Agaricomycetes</taxon>
        <taxon>Agaricomycetidae</taxon>
        <taxon>Agaricales</taxon>
        <taxon>Marasmiineae</taxon>
        <taxon>Mycenaceae</taxon>
        <taxon>Mycena</taxon>
    </lineage>
</organism>
<feature type="region of interest" description="Disordered" evidence="1">
    <location>
        <begin position="282"/>
        <end position="304"/>
    </location>
</feature>
<name>A0AAD7MJ18_9AGAR</name>
<keyword evidence="4" id="KW-1185">Reference proteome</keyword>
<evidence type="ECO:0000313" key="3">
    <source>
        <dbReference type="EMBL" id="KAJ7719567.1"/>
    </source>
</evidence>
<reference evidence="3" key="1">
    <citation type="submission" date="2023-03" db="EMBL/GenBank/DDBJ databases">
        <title>Massive genome expansion in bonnet fungi (Mycena s.s.) driven by repeated elements and novel gene families across ecological guilds.</title>
        <authorList>
            <consortium name="Lawrence Berkeley National Laboratory"/>
            <person name="Harder C.B."/>
            <person name="Miyauchi S."/>
            <person name="Viragh M."/>
            <person name="Kuo A."/>
            <person name="Thoen E."/>
            <person name="Andreopoulos B."/>
            <person name="Lu D."/>
            <person name="Skrede I."/>
            <person name="Drula E."/>
            <person name="Henrissat B."/>
            <person name="Morin E."/>
            <person name="Kohler A."/>
            <person name="Barry K."/>
            <person name="LaButti K."/>
            <person name="Morin E."/>
            <person name="Salamov A."/>
            <person name="Lipzen A."/>
            <person name="Mereny Z."/>
            <person name="Hegedus B."/>
            <person name="Baldrian P."/>
            <person name="Stursova M."/>
            <person name="Weitz H."/>
            <person name="Taylor A."/>
            <person name="Grigoriev I.V."/>
            <person name="Nagy L.G."/>
            <person name="Martin F."/>
            <person name="Kauserud H."/>
        </authorList>
    </citation>
    <scope>NUCLEOTIDE SEQUENCE</scope>
    <source>
        <strain evidence="3">CBHHK182m</strain>
    </source>
</reference>
<keyword evidence="2" id="KW-1133">Transmembrane helix</keyword>
<dbReference type="AlphaFoldDB" id="A0AAD7MJ18"/>
<keyword evidence="2" id="KW-0812">Transmembrane</keyword>
<evidence type="ECO:0000256" key="2">
    <source>
        <dbReference type="SAM" id="Phobius"/>
    </source>
</evidence>
<keyword evidence="2" id="KW-0472">Membrane</keyword>
<sequence>MPEECASHVCHDHARITTRHRGSALGITDPLGNPERRTRIKTAKSAPTISNPDRVIQTRRFRSASKPPLRRITVALTLHSTPRLSFPSGSNSIHTPTYRGRRPNSPGSRHIHTPTHTKRLVVILGLEGQQVVYAKPVENARSGRGPRESQINRARRKRAIWASTEGIITPTAPTHADPQRFDVLNTEMVSVVCMIMGATEGIDVMRSVRQFIGTVLCGVAVIGMLGIGTVWYYQRPTGRGAYQRGLPYGPHPDNTTLRELRRRVHQLGVWMARISEPIARPARRVRRAPQGRRGPPIIVRGPNEIEDDTMPDLVWMDDIIRNSTRAQNRENSYPTPPYHYRTDAGAQVGVEFGPGFGRNDAETPDPRTDGNE</sequence>
<feature type="compositionally biased region" description="Basic and acidic residues" evidence="1">
    <location>
        <begin position="359"/>
        <end position="372"/>
    </location>
</feature>
<evidence type="ECO:0000256" key="1">
    <source>
        <dbReference type="SAM" id="MobiDB-lite"/>
    </source>
</evidence>
<dbReference type="EMBL" id="JARKIB010000250">
    <property type="protein sequence ID" value="KAJ7719567.1"/>
    <property type="molecule type" value="Genomic_DNA"/>
</dbReference>
<accession>A0AAD7MJ18</accession>
<feature type="compositionally biased region" description="Polar residues" evidence="1">
    <location>
        <begin position="85"/>
        <end position="95"/>
    </location>
</feature>